<proteinExistence type="predicted"/>
<dbReference type="AlphaFoldDB" id="A0A8T3UU33"/>
<evidence type="ECO:0000313" key="1">
    <source>
        <dbReference type="EMBL" id="MBE5728010.1"/>
    </source>
</evidence>
<sequence length="301" mass="34452">MGHKEIFMSFSKDDRGFWVRYLLSKKYEVVPSVSLSAFTENSAEGNRNIYKGGRYANSKNRVMIIGNNFIDLNTNEAIGNGEDRVFDFDLHWTKEDAKVNAISGLERILDLRSRYILFAPLSSFEGQLKYSGKDYDIDGYNGMVGYISQPDYLRRWTWAHMSGSEEDEYMWADALVTDIKFRGGNVALFSAGIYGDLVKTYLMPLIFYGIADISGIQGYIKKGGELIYLHADLDPRKTIKAKYDAVKESDRFCYNSEMADISLHYRGREFTSKSGFLEHGTYENFGGFEEVEDKVIDRPTF</sequence>
<dbReference type="EMBL" id="JADFAQ010000018">
    <property type="protein sequence ID" value="MBE5728010.1"/>
    <property type="molecule type" value="Genomic_DNA"/>
</dbReference>
<evidence type="ECO:0000313" key="2">
    <source>
        <dbReference type="Proteomes" id="UP000763484"/>
    </source>
</evidence>
<accession>A0A8T3UU33</accession>
<name>A0A8T3UU33_9ARCH</name>
<reference evidence="1 2" key="1">
    <citation type="submission" date="2020-09" db="EMBL/GenBank/DDBJ databases">
        <title>Genomic characterization of a novel Parvarchaeota family in acid mine drainage sediments.</title>
        <authorList>
            <person name="Luo Z.-H."/>
        </authorList>
    </citation>
    <scope>NUCLEOTIDE SEQUENCE [LARGE SCALE GENOMIC DNA]</scope>
    <source>
        <strain evidence="1">TL1-5_bins.178</strain>
    </source>
</reference>
<comment type="caution">
    <text evidence="1">The sequence shown here is derived from an EMBL/GenBank/DDBJ whole genome shotgun (WGS) entry which is preliminary data.</text>
</comment>
<dbReference type="Proteomes" id="UP000763484">
    <property type="component" value="Unassembled WGS sequence"/>
</dbReference>
<protein>
    <submittedName>
        <fullName evidence="1">Uncharacterized protein</fullName>
    </submittedName>
</protein>
<gene>
    <name evidence="1" type="ORF">IHE50_01160</name>
</gene>
<organism evidence="1 2">
    <name type="scientific">Candidatus Acidifodinimicrobium mancum</name>
    <dbReference type="NCBI Taxonomy" id="2898728"/>
    <lineage>
        <taxon>Archaea</taxon>
        <taxon>Candidatus Parvarchaeota</taxon>
        <taxon>Candidatus Acidifodinimicrobiaceae</taxon>
        <taxon>Candidatus Acidifodinimicrobium</taxon>
    </lineage>
</organism>